<dbReference type="AlphaFoldDB" id="A0A344TCW6"/>
<feature type="chain" id="PRO_5016847700" description="WD40-like Beta Propeller Repeat" evidence="2">
    <location>
        <begin position="20"/>
        <end position="350"/>
    </location>
</feature>
<keyword evidence="2" id="KW-0732">Signal</keyword>
<dbReference type="PANTHER" id="PTHR36842">
    <property type="entry name" value="PROTEIN TOLB HOMOLOG"/>
    <property type="match status" value="1"/>
</dbReference>
<dbReference type="SUPFAM" id="SSF82171">
    <property type="entry name" value="DPP6 N-terminal domain-like"/>
    <property type="match status" value="1"/>
</dbReference>
<evidence type="ECO:0000256" key="2">
    <source>
        <dbReference type="SAM" id="SignalP"/>
    </source>
</evidence>
<dbReference type="RefSeq" id="WP_114065274.1">
    <property type="nucleotide sequence ID" value="NZ_CP030850.1"/>
</dbReference>
<evidence type="ECO:0000256" key="1">
    <source>
        <dbReference type="ARBA" id="ARBA00009820"/>
    </source>
</evidence>
<keyword evidence="4" id="KW-1185">Reference proteome</keyword>
<dbReference type="PANTHER" id="PTHR36842:SF1">
    <property type="entry name" value="PROTEIN TOLB"/>
    <property type="match status" value="1"/>
</dbReference>
<evidence type="ECO:0008006" key="5">
    <source>
        <dbReference type="Google" id="ProtNLM"/>
    </source>
</evidence>
<gene>
    <name evidence="3" type="ORF">DR864_01455</name>
</gene>
<dbReference type="InterPro" id="IPR011659">
    <property type="entry name" value="WD40"/>
</dbReference>
<dbReference type="Gene3D" id="2.120.10.30">
    <property type="entry name" value="TolB, C-terminal domain"/>
    <property type="match status" value="2"/>
</dbReference>
<feature type="signal peptide" evidence="2">
    <location>
        <begin position="1"/>
        <end position="19"/>
    </location>
</feature>
<name>A0A344TCW6_9BACT</name>
<proteinExistence type="inferred from homology"/>
<dbReference type="Proteomes" id="UP000251993">
    <property type="component" value="Chromosome"/>
</dbReference>
<dbReference type="EMBL" id="CP030850">
    <property type="protein sequence ID" value="AXE16487.1"/>
    <property type="molecule type" value="Genomic_DNA"/>
</dbReference>
<dbReference type="InterPro" id="IPR011042">
    <property type="entry name" value="6-blade_b-propeller_TolB-like"/>
</dbReference>
<dbReference type="OrthoDB" id="9815657at2"/>
<evidence type="ECO:0000313" key="4">
    <source>
        <dbReference type="Proteomes" id="UP000251993"/>
    </source>
</evidence>
<comment type="similarity">
    <text evidence="1">Belongs to the TolB family.</text>
</comment>
<organism evidence="3 4">
    <name type="scientific">Runella rosea</name>
    <dbReference type="NCBI Taxonomy" id="2259595"/>
    <lineage>
        <taxon>Bacteria</taxon>
        <taxon>Pseudomonadati</taxon>
        <taxon>Bacteroidota</taxon>
        <taxon>Cytophagia</taxon>
        <taxon>Cytophagales</taxon>
        <taxon>Spirosomataceae</taxon>
        <taxon>Runella</taxon>
    </lineage>
</organism>
<accession>A0A344TCW6</accession>
<dbReference type="Pfam" id="PF07676">
    <property type="entry name" value="PD40"/>
    <property type="match status" value="4"/>
</dbReference>
<protein>
    <recommendedName>
        <fullName evidence="5">WD40-like Beta Propeller Repeat</fullName>
    </recommendedName>
</protein>
<reference evidence="3 4" key="1">
    <citation type="submission" date="2018-07" db="EMBL/GenBank/DDBJ databases">
        <title>Genome sequencing of Runella.</title>
        <authorList>
            <person name="Baek M.-G."/>
            <person name="Yi H."/>
        </authorList>
    </citation>
    <scope>NUCLEOTIDE SEQUENCE [LARGE SCALE GENOMIC DNA]</scope>
    <source>
        <strain evidence="3 4">HYN0085</strain>
    </source>
</reference>
<evidence type="ECO:0000313" key="3">
    <source>
        <dbReference type="EMBL" id="AXE16487.1"/>
    </source>
</evidence>
<dbReference type="KEGG" id="run:DR864_01455"/>
<sequence length="350" mass="39453">MRINHLFTAFLLISLQTFAQSGEEKHLKNVKQLTFGGDNAEAYFSFNDQYVSFQSNNPKWGLQCDQIFYLDVNKGLTNPDERPAFISTGKGRTTCSYFMPGDKHILFASTHVGNDSCPPPAKAYLNKYLWAIYDTYDIFVSDLKGKIVKQLTTEKGYDAEATISPKGDKIVFTSTRDGDLDLYTMDIDGKNVKRITHQLGYDGGAFFSPDGKKLVFRASRPKTEEEIAEYKKLLSLGLVAPTDMEIYTCNVDGTDLRQITTLGKANWAPYFTPKGDKIIFSSNHHSQRGYDFQLYVINLDGTGLERVTNNSIFNAFPMFSHDGKKLIFSSNRNNAPGSRDTNLYIADWVD</sequence>